<name>A0ACC2PRS9_9HYME</name>
<sequence>VYVNQTRSTHHEGFCSIAGMQYRISSTSHTQTAATAVSTELHDQKEQPSKSYTPLGALSSMQPPGSQGNHSNMSPRRYSAFSAPHQHGYYQPAGPLLQHPPSLQIKGPPPESTPTPPHITESSEEIIPTSSIHSGNT</sequence>
<evidence type="ECO:0000313" key="2">
    <source>
        <dbReference type="Proteomes" id="UP001239111"/>
    </source>
</evidence>
<proteinExistence type="predicted"/>
<dbReference type="EMBL" id="CM056741">
    <property type="protein sequence ID" value="KAJ8684495.1"/>
    <property type="molecule type" value="Genomic_DNA"/>
</dbReference>
<reference evidence="1" key="1">
    <citation type="submission" date="2023-04" db="EMBL/GenBank/DDBJ databases">
        <title>A chromosome-level genome assembly of the parasitoid wasp Eretmocerus hayati.</title>
        <authorList>
            <person name="Zhong Y."/>
            <person name="Liu S."/>
            <person name="Liu Y."/>
        </authorList>
    </citation>
    <scope>NUCLEOTIDE SEQUENCE</scope>
    <source>
        <strain evidence="1">ZJU_SS_LIU_2023</strain>
    </source>
</reference>
<gene>
    <name evidence="1" type="ORF">QAD02_020287</name>
</gene>
<keyword evidence="2" id="KW-1185">Reference proteome</keyword>
<feature type="non-terminal residue" evidence="1">
    <location>
        <position position="137"/>
    </location>
</feature>
<feature type="non-terminal residue" evidence="1">
    <location>
        <position position="1"/>
    </location>
</feature>
<comment type="caution">
    <text evidence="1">The sequence shown here is derived from an EMBL/GenBank/DDBJ whole genome shotgun (WGS) entry which is preliminary data.</text>
</comment>
<evidence type="ECO:0000313" key="1">
    <source>
        <dbReference type="EMBL" id="KAJ8684495.1"/>
    </source>
</evidence>
<accession>A0ACC2PRS9</accession>
<organism evidence="1 2">
    <name type="scientific">Eretmocerus hayati</name>
    <dbReference type="NCBI Taxonomy" id="131215"/>
    <lineage>
        <taxon>Eukaryota</taxon>
        <taxon>Metazoa</taxon>
        <taxon>Ecdysozoa</taxon>
        <taxon>Arthropoda</taxon>
        <taxon>Hexapoda</taxon>
        <taxon>Insecta</taxon>
        <taxon>Pterygota</taxon>
        <taxon>Neoptera</taxon>
        <taxon>Endopterygota</taxon>
        <taxon>Hymenoptera</taxon>
        <taxon>Apocrita</taxon>
        <taxon>Proctotrupomorpha</taxon>
        <taxon>Chalcidoidea</taxon>
        <taxon>Aphelinidae</taxon>
        <taxon>Aphelininae</taxon>
        <taxon>Eretmocerus</taxon>
    </lineage>
</organism>
<protein>
    <submittedName>
        <fullName evidence="1">Uncharacterized protein</fullName>
    </submittedName>
</protein>
<dbReference type="Proteomes" id="UP001239111">
    <property type="component" value="Chromosome 1"/>
</dbReference>